<feature type="signal peptide" evidence="1">
    <location>
        <begin position="1"/>
        <end position="27"/>
    </location>
</feature>
<keyword evidence="4" id="KW-1185">Reference proteome</keyword>
<evidence type="ECO:0000313" key="4">
    <source>
        <dbReference type="Proteomes" id="UP001152797"/>
    </source>
</evidence>
<gene>
    <name evidence="2" type="ORF">C1SCF055_LOCUS35568</name>
</gene>
<dbReference type="AlphaFoldDB" id="A0A9P1DIH2"/>
<reference evidence="2" key="1">
    <citation type="submission" date="2022-10" db="EMBL/GenBank/DDBJ databases">
        <authorList>
            <person name="Chen Y."/>
            <person name="Dougan E. K."/>
            <person name="Chan C."/>
            <person name="Rhodes N."/>
            <person name="Thang M."/>
        </authorList>
    </citation>
    <scope>NUCLEOTIDE SEQUENCE</scope>
</reference>
<feature type="chain" id="PRO_5043271358" evidence="1">
    <location>
        <begin position="28"/>
        <end position="182"/>
    </location>
</feature>
<keyword evidence="1" id="KW-0732">Signal</keyword>
<accession>A0A9P1DIH2</accession>
<organism evidence="2">
    <name type="scientific">Cladocopium goreaui</name>
    <dbReference type="NCBI Taxonomy" id="2562237"/>
    <lineage>
        <taxon>Eukaryota</taxon>
        <taxon>Sar</taxon>
        <taxon>Alveolata</taxon>
        <taxon>Dinophyceae</taxon>
        <taxon>Suessiales</taxon>
        <taxon>Symbiodiniaceae</taxon>
        <taxon>Cladocopium</taxon>
    </lineage>
</organism>
<protein>
    <submittedName>
        <fullName evidence="2">Uncharacterized protein</fullName>
    </submittedName>
</protein>
<evidence type="ECO:0000256" key="1">
    <source>
        <dbReference type="SAM" id="SignalP"/>
    </source>
</evidence>
<name>A0A9P1DIH2_9DINO</name>
<proteinExistence type="predicted"/>
<dbReference type="EMBL" id="CAMXCT010004768">
    <property type="protein sequence ID" value="CAI4010290.1"/>
    <property type="molecule type" value="Genomic_DNA"/>
</dbReference>
<evidence type="ECO:0000313" key="3">
    <source>
        <dbReference type="EMBL" id="CAL4797602.1"/>
    </source>
</evidence>
<comment type="caution">
    <text evidence="2">The sequence shown here is derived from an EMBL/GenBank/DDBJ whole genome shotgun (WGS) entry which is preliminary data.</text>
</comment>
<evidence type="ECO:0000313" key="2">
    <source>
        <dbReference type="EMBL" id="CAI4010290.1"/>
    </source>
</evidence>
<reference evidence="3 4" key="2">
    <citation type="submission" date="2024-05" db="EMBL/GenBank/DDBJ databases">
        <authorList>
            <person name="Chen Y."/>
            <person name="Shah S."/>
            <person name="Dougan E. K."/>
            <person name="Thang M."/>
            <person name="Chan C."/>
        </authorList>
    </citation>
    <scope>NUCLEOTIDE SEQUENCE [LARGE SCALE GENOMIC DNA]</scope>
</reference>
<dbReference type="EMBL" id="CAMXCT020004768">
    <property type="protein sequence ID" value="CAL1163665.1"/>
    <property type="molecule type" value="Genomic_DNA"/>
</dbReference>
<dbReference type="Proteomes" id="UP001152797">
    <property type="component" value="Unassembled WGS sequence"/>
</dbReference>
<sequence length="182" mass="20886">MPRWPRSIWRARRVLFVLSDVWIHLRCTDITDRVASGVCPAASLRTSAWLSEHLWQGRGTASVTELWDGRSCEDTVKHILLWRCKHEPCSAGASFTEDIAAEIFVVCLCLEKGNETSHAGLRQLQLFEDLARKNIDLEEIVVSQDLCDQPTHERRQKILFCLEQQLSIWFKQNSASQHITAD</sequence>
<dbReference type="EMBL" id="CAMXCT030004768">
    <property type="protein sequence ID" value="CAL4797602.1"/>
    <property type="molecule type" value="Genomic_DNA"/>
</dbReference>